<organism evidence="2 3">
    <name type="scientific">Nocardiopsis mangrovi</name>
    <dbReference type="NCBI Taxonomy" id="1179818"/>
    <lineage>
        <taxon>Bacteria</taxon>
        <taxon>Bacillati</taxon>
        <taxon>Actinomycetota</taxon>
        <taxon>Actinomycetes</taxon>
        <taxon>Streptosporangiales</taxon>
        <taxon>Nocardiopsidaceae</taxon>
        <taxon>Nocardiopsis</taxon>
    </lineage>
</organism>
<comment type="caution">
    <text evidence="2">The sequence shown here is derived from an EMBL/GenBank/DDBJ whole genome shotgun (WGS) entry which is preliminary data.</text>
</comment>
<dbReference type="EMBL" id="JBHSFQ010000010">
    <property type="protein sequence ID" value="MFC4562814.1"/>
    <property type="molecule type" value="Genomic_DNA"/>
</dbReference>
<proteinExistence type="predicted"/>
<dbReference type="Proteomes" id="UP001595923">
    <property type="component" value="Unassembled WGS sequence"/>
</dbReference>
<evidence type="ECO:0000256" key="1">
    <source>
        <dbReference type="SAM" id="MobiDB-lite"/>
    </source>
</evidence>
<gene>
    <name evidence="2" type="ORF">ACFO4E_13185</name>
</gene>
<accession>A0ABV9DVA0</accession>
<evidence type="ECO:0000313" key="3">
    <source>
        <dbReference type="Proteomes" id="UP001595923"/>
    </source>
</evidence>
<name>A0ABV9DVA0_9ACTN</name>
<sequence>MTLDASRVRRARDAVYDARAVLVHERTQIALLNQRREFLEPGAEVSPRFAIDLADVVVELSAAEDRYQKALWERWKAETELSDVLSRYKDLDHRRRASLADQGERLEESRWQVHRDSPGQMDRVVVDAPQSNTIDSRVVAEPKPVAGGGATRTRMRSPEVVADAEGVDTSPDPLRARTPDDFMAALRELHEWAGKPSFRAMAQRSERSASYLCRVLKVEGLPAYDQVMAFVVGCGGSDQTLRPWISAWRKLNRAQGSGVVPSTASDAPNAGGPGSDSDADTAAVIRLPPRTG</sequence>
<dbReference type="RefSeq" id="WP_378574307.1">
    <property type="nucleotide sequence ID" value="NZ_JBHSFQ010000010.1"/>
</dbReference>
<protein>
    <recommendedName>
        <fullName evidence="4">Helix-turn-helix domain-containing protein</fullName>
    </recommendedName>
</protein>
<keyword evidence="3" id="KW-1185">Reference proteome</keyword>
<evidence type="ECO:0000313" key="2">
    <source>
        <dbReference type="EMBL" id="MFC4562814.1"/>
    </source>
</evidence>
<evidence type="ECO:0008006" key="4">
    <source>
        <dbReference type="Google" id="ProtNLM"/>
    </source>
</evidence>
<feature type="region of interest" description="Disordered" evidence="1">
    <location>
        <begin position="257"/>
        <end position="292"/>
    </location>
</feature>
<reference evidence="3" key="1">
    <citation type="journal article" date="2019" name="Int. J. Syst. Evol. Microbiol.">
        <title>The Global Catalogue of Microorganisms (GCM) 10K type strain sequencing project: providing services to taxonomists for standard genome sequencing and annotation.</title>
        <authorList>
            <consortium name="The Broad Institute Genomics Platform"/>
            <consortium name="The Broad Institute Genome Sequencing Center for Infectious Disease"/>
            <person name="Wu L."/>
            <person name="Ma J."/>
        </authorList>
    </citation>
    <scope>NUCLEOTIDE SEQUENCE [LARGE SCALE GENOMIC DNA]</scope>
    <source>
        <strain evidence="3">XZYJ18</strain>
    </source>
</reference>